<sequence>MTNTITMSALYGKLSKIGLKQDYIRENGLPSWWDEELNDKSVAVLEGAGYIANNLNLDLKSLLVPEEEVRFNPPPHTKFKQHNSNNKEHPHIAQALTSRVTELISYGTEINFTPIPTDVKEIRKEIITTHTTVNLKSLLEYCWNKGIIVGCFHNFPKKAKKFAGLIQWQGDRPVIILSSQHKHSARVTFDLAHELGHLALGHLEEGVLVDEEIEVNCHDDDEECQANQFATYLLLGDCDNCLKNKKFYNNKQLITHAKKKAQENPTVEVTSIILNNAWHNDNWGFANKALNTLDHETNGQKIINEYLADRLDWDKFNDESYEYLEKVLGV</sequence>
<protein>
    <recommendedName>
        <fullName evidence="1">IrrE N-terminal-like domain-containing protein</fullName>
    </recommendedName>
</protein>
<dbReference type="InterPro" id="IPR052345">
    <property type="entry name" value="Rad_response_metalloprotease"/>
</dbReference>
<evidence type="ECO:0000259" key="1">
    <source>
        <dbReference type="Pfam" id="PF06114"/>
    </source>
</evidence>
<dbReference type="Gene3D" id="1.10.10.2910">
    <property type="match status" value="1"/>
</dbReference>
<organism evidence="2 3">
    <name type="scientific">Aphanothece sacrum FPU1</name>
    <dbReference type="NCBI Taxonomy" id="1920663"/>
    <lineage>
        <taxon>Bacteria</taxon>
        <taxon>Bacillati</taxon>
        <taxon>Cyanobacteriota</taxon>
        <taxon>Cyanophyceae</taxon>
        <taxon>Oscillatoriophycideae</taxon>
        <taxon>Chroococcales</taxon>
        <taxon>Aphanothecaceae</taxon>
        <taxon>Aphanothece</taxon>
    </lineage>
</organism>
<dbReference type="Proteomes" id="UP000287247">
    <property type="component" value="Unassembled WGS sequence"/>
</dbReference>
<proteinExistence type="predicted"/>
<dbReference type="EMBL" id="BDQK01000001">
    <property type="protein sequence ID" value="GBF79203.1"/>
    <property type="molecule type" value="Genomic_DNA"/>
</dbReference>
<name>A0A401ID26_APHSA</name>
<keyword evidence="3" id="KW-1185">Reference proteome</keyword>
<dbReference type="InterPro" id="IPR010359">
    <property type="entry name" value="IrrE_HExxH"/>
</dbReference>
<gene>
    <name evidence="2" type="ORF">AsFPU1_0595</name>
</gene>
<evidence type="ECO:0000313" key="2">
    <source>
        <dbReference type="EMBL" id="GBF79203.1"/>
    </source>
</evidence>
<dbReference type="AlphaFoldDB" id="A0A401ID26"/>
<reference evidence="3" key="1">
    <citation type="submission" date="2017-05" db="EMBL/GenBank/DDBJ databases">
        <title>Physiological properties and genetic analysis related to exopolysaccharide production of fresh-water unicellular cyanobacterium Aphanothece sacrum, Suizenji Nori, that has been cultured as a food source in Japan.</title>
        <authorList>
            <person name="Kanesaki Y."/>
            <person name="Yoshikawa S."/>
            <person name="Ohki K."/>
        </authorList>
    </citation>
    <scope>NUCLEOTIDE SEQUENCE [LARGE SCALE GENOMIC DNA]</scope>
    <source>
        <strain evidence="3">FPU1</strain>
    </source>
</reference>
<evidence type="ECO:0000313" key="3">
    <source>
        <dbReference type="Proteomes" id="UP000287247"/>
    </source>
</evidence>
<accession>A0A401ID26</accession>
<dbReference type="PANTHER" id="PTHR43236:SF1">
    <property type="entry name" value="BLL7220 PROTEIN"/>
    <property type="match status" value="1"/>
</dbReference>
<feature type="domain" description="IrrE N-terminal-like" evidence="1">
    <location>
        <begin position="155"/>
        <end position="237"/>
    </location>
</feature>
<comment type="caution">
    <text evidence="2">The sequence shown here is derived from an EMBL/GenBank/DDBJ whole genome shotgun (WGS) entry which is preliminary data.</text>
</comment>
<dbReference type="RefSeq" id="WP_124977424.1">
    <property type="nucleotide sequence ID" value="NZ_BDQK01000001.1"/>
</dbReference>
<dbReference type="Pfam" id="PF06114">
    <property type="entry name" value="Peptidase_M78"/>
    <property type="match status" value="1"/>
</dbReference>
<dbReference type="OrthoDB" id="9794834at2"/>
<dbReference type="PANTHER" id="PTHR43236">
    <property type="entry name" value="ANTITOXIN HIGA1"/>
    <property type="match status" value="1"/>
</dbReference>